<evidence type="ECO:0000313" key="11">
    <source>
        <dbReference type="Proteomes" id="UP000093000"/>
    </source>
</evidence>
<evidence type="ECO:0000256" key="2">
    <source>
        <dbReference type="ARBA" id="ARBA00022528"/>
    </source>
</evidence>
<dbReference type="GO" id="GO:0016042">
    <property type="term" value="P:lipid catabolic process"/>
    <property type="evidence" value="ECO:0007669"/>
    <property type="project" value="UniProtKB-KW"/>
</dbReference>
<keyword evidence="11" id="KW-1185">Reference proteome</keyword>
<keyword evidence="7" id="KW-0443">Lipid metabolism</keyword>
<dbReference type="InterPro" id="IPR029058">
    <property type="entry name" value="AB_hydrolase_fold"/>
</dbReference>
<dbReference type="InParanoid" id="A0A1C7NHW9"/>
<evidence type="ECO:0000256" key="8">
    <source>
        <dbReference type="SAM" id="MobiDB-lite"/>
    </source>
</evidence>
<feature type="region of interest" description="Disordered" evidence="8">
    <location>
        <begin position="492"/>
        <end position="513"/>
    </location>
</feature>
<comment type="subcellular location">
    <subcellularLocation>
        <location evidence="1">Plastid</location>
        <location evidence="1">Chloroplast</location>
    </subcellularLocation>
</comment>
<dbReference type="SUPFAM" id="SSF53474">
    <property type="entry name" value="alpha/beta-Hydrolases"/>
    <property type="match status" value="1"/>
</dbReference>
<dbReference type="Gene3D" id="3.40.50.1820">
    <property type="entry name" value="alpha/beta hydrolase"/>
    <property type="match status" value="1"/>
</dbReference>
<dbReference type="GO" id="GO:0004620">
    <property type="term" value="F:phospholipase activity"/>
    <property type="evidence" value="ECO:0007669"/>
    <property type="project" value="UniProtKB-ARBA"/>
</dbReference>
<proteinExistence type="predicted"/>
<keyword evidence="4" id="KW-0378">Hydrolase</keyword>
<sequence>MTRREKHHQVIHLKFFKSIKSLLSIRQYSNRKKNSRQQFSTYSPEPYAKEGVAVTLTTEFTVHKSNMPVTLVQQQVQQHQQQLTIVPCKPTTMTTAIPQTAYVHYEPKKLQVVIGINVDGMTRKRHHESLRLTVQQYAWLVQQLREEQQVHRWMDDHFATQGRSISLETCVLSPMLGVLEDETCLQEQNLNFMSSKTIRDRFISFVQQRGHSAKWMVAQPRPGNRQCIFMLPKALVLQASAYIPMTKPLPSSPPASETQSMDHASVQTLQLFESISDEFLLRLKRYCRFVQLCSHELLVRPRRSREEPSPSPSFVHNKKQVESLSIGCADCSISTGLETILHQTHKEPTAHPSEALSSEVLTSSITARLFSSLSNAERPENAQQQSIMFPISYIPYGPLKHALKVAQNRNQHDSLLSQPFLSSPQVPNEKQFVSSAIQPSSSSRQKRVLFDSITRKQKPHAFSAFQYIPPDQTTPFSSEISSISEFSGIQENDHLQGDEEKEESTSDEDSVPQKYGYVAVDNEHEEIVVVFSGMAVSPHMLNNASFAPVPWLEIETITTEPLSRPLEEPWVLECALTAWRRCEMKVVTLLMRLCSTMPAHYKVAIIGHSLGGAVAALCASSLRSTRLLTNRLISVYAIHSPRVGNTSFLNTLVHQKVETIRITHPTDIIAHLPPRTSGLIHLGADATVVLANPSKEEEGGGNGLVLSNMSLEHIEDTLSRAFPITEFDTHSNSVAWGITLDDNEPHF</sequence>
<dbReference type="CDD" id="cd00519">
    <property type="entry name" value="Lipase_3"/>
    <property type="match status" value="1"/>
</dbReference>
<evidence type="ECO:0000256" key="6">
    <source>
        <dbReference type="ARBA" id="ARBA00022963"/>
    </source>
</evidence>
<keyword evidence="3" id="KW-0934">Plastid</keyword>
<evidence type="ECO:0000256" key="1">
    <source>
        <dbReference type="ARBA" id="ARBA00004229"/>
    </source>
</evidence>
<evidence type="ECO:0000313" key="10">
    <source>
        <dbReference type="EMBL" id="OBZ88126.1"/>
    </source>
</evidence>
<dbReference type="PANTHER" id="PTHR31403">
    <property type="entry name" value="PHOSPHOLIPASE A1-IBETA2, CHLOROPLASTIC"/>
    <property type="match status" value="1"/>
</dbReference>
<dbReference type="OrthoDB" id="2279968at2759"/>
<keyword evidence="6" id="KW-0442">Lipid degradation</keyword>
<evidence type="ECO:0000259" key="9">
    <source>
        <dbReference type="Pfam" id="PF01764"/>
    </source>
</evidence>
<reference evidence="10 11" key="1">
    <citation type="submission" date="2016-03" db="EMBL/GenBank/DDBJ databases">
        <title>Choanephora cucurbitarum.</title>
        <authorList>
            <person name="Min B."/>
            <person name="Park H."/>
            <person name="Park J.-H."/>
            <person name="Shin H.-D."/>
            <person name="Choi I.-G."/>
        </authorList>
    </citation>
    <scope>NUCLEOTIDE SEQUENCE [LARGE SCALE GENOMIC DNA]</scope>
    <source>
        <strain evidence="10 11">KUS-F28377</strain>
    </source>
</reference>
<feature type="compositionally biased region" description="Acidic residues" evidence="8">
    <location>
        <begin position="499"/>
        <end position="510"/>
    </location>
</feature>
<protein>
    <submittedName>
        <fullName evidence="10">Lipase</fullName>
    </submittedName>
</protein>
<evidence type="ECO:0000256" key="3">
    <source>
        <dbReference type="ARBA" id="ARBA00022640"/>
    </source>
</evidence>
<comment type="caution">
    <text evidence="10">The sequence shown here is derived from an EMBL/GenBank/DDBJ whole genome shotgun (WGS) entry which is preliminary data.</text>
</comment>
<dbReference type="Proteomes" id="UP000093000">
    <property type="component" value="Unassembled WGS sequence"/>
</dbReference>
<evidence type="ECO:0000256" key="5">
    <source>
        <dbReference type="ARBA" id="ARBA00022946"/>
    </source>
</evidence>
<dbReference type="InterPro" id="IPR002921">
    <property type="entry name" value="Fungal_lipase-type"/>
</dbReference>
<evidence type="ECO:0000256" key="7">
    <source>
        <dbReference type="ARBA" id="ARBA00023098"/>
    </source>
</evidence>
<dbReference type="PANTHER" id="PTHR31403:SF7">
    <property type="entry name" value="PHOSPHOLIPASE A1-IGAMMA3, CHLOROPLASTIC"/>
    <property type="match status" value="1"/>
</dbReference>
<name>A0A1C7NHW9_9FUNG</name>
<dbReference type="Pfam" id="PF01764">
    <property type="entry name" value="Lipase_3"/>
    <property type="match status" value="1"/>
</dbReference>
<accession>A0A1C7NHW9</accession>
<organism evidence="10 11">
    <name type="scientific">Choanephora cucurbitarum</name>
    <dbReference type="NCBI Taxonomy" id="101091"/>
    <lineage>
        <taxon>Eukaryota</taxon>
        <taxon>Fungi</taxon>
        <taxon>Fungi incertae sedis</taxon>
        <taxon>Mucoromycota</taxon>
        <taxon>Mucoromycotina</taxon>
        <taxon>Mucoromycetes</taxon>
        <taxon>Mucorales</taxon>
        <taxon>Mucorineae</taxon>
        <taxon>Choanephoraceae</taxon>
        <taxon>Choanephoroideae</taxon>
        <taxon>Choanephora</taxon>
    </lineage>
</organism>
<dbReference type="AlphaFoldDB" id="A0A1C7NHW9"/>
<gene>
    <name evidence="10" type="primary">LIP_5</name>
    <name evidence="10" type="ORF">A0J61_03822</name>
</gene>
<feature type="domain" description="Fungal lipase-type" evidence="9">
    <location>
        <begin position="568"/>
        <end position="675"/>
    </location>
</feature>
<keyword evidence="5" id="KW-0809">Transit peptide</keyword>
<keyword evidence="2" id="KW-0150">Chloroplast</keyword>
<dbReference type="EMBL" id="LUGH01000173">
    <property type="protein sequence ID" value="OBZ88126.1"/>
    <property type="molecule type" value="Genomic_DNA"/>
</dbReference>
<evidence type="ECO:0000256" key="4">
    <source>
        <dbReference type="ARBA" id="ARBA00022801"/>
    </source>
</evidence>